<sequence length="124" mass="13215">FVVTHDGRTIRYPDPLIRANDSVKVDLASGKITEFVKFETGNTCMITGGHNMGRVGVVTNVEKHEVPTPSSTSPTPLATSSPLVCPTSSSSARARALWSPSPPTMVSAFPSSRSARRSSARETK</sequence>
<evidence type="ECO:0000259" key="7">
    <source>
        <dbReference type="SMART" id="SM00739"/>
    </source>
</evidence>
<evidence type="ECO:0000313" key="8">
    <source>
        <dbReference type="EMBL" id="AFD22834.1"/>
    </source>
</evidence>
<evidence type="ECO:0000256" key="2">
    <source>
        <dbReference type="ARBA" id="ARBA00022730"/>
    </source>
</evidence>
<keyword evidence="2" id="KW-0699">rRNA-binding</keyword>
<evidence type="ECO:0000256" key="1">
    <source>
        <dbReference type="ARBA" id="ARBA00007500"/>
    </source>
</evidence>
<comment type="similarity">
    <text evidence="1">Belongs to the eukaryotic ribosomal protein eS4 family.</text>
</comment>
<feature type="region of interest" description="Disordered" evidence="6">
    <location>
        <begin position="63"/>
        <end position="124"/>
    </location>
</feature>
<dbReference type="InterPro" id="IPR005824">
    <property type="entry name" value="KOW"/>
</dbReference>
<dbReference type="InterPro" id="IPR000876">
    <property type="entry name" value="Ribosomal_eS4"/>
</dbReference>
<dbReference type="InterPro" id="IPR013845">
    <property type="entry name" value="Ribosomal_eS4_central_region"/>
</dbReference>
<dbReference type="GO" id="GO:0019843">
    <property type="term" value="F:rRNA binding"/>
    <property type="evidence" value="ECO:0007669"/>
    <property type="project" value="UniProtKB-KW"/>
</dbReference>
<dbReference type="SMART" id="SM00739">
    <property type="entry name" value="KOW"/>
    <property type="match status" value="1"/>
</dbReference>
<dbReference type="InterPro" id="IPR041982">
    <property type="entry name" value="Ribosomal_eS4_KOW"/>
</dbReference>
<name>H8ZX13_9EUKA</name>
<proteinExistence type="evidence at transcript level"/>
<dbReference type="EMBL" id="JN618955">
    <property type="protein sequence ID" value="AFD22834.1"/>
    <property type="molecule type" value="mRNA"/>
</dbReference>
<dbReference type="Gene3D" id="2.30.30.30">
    <property type="match status" value="1"/>
</dbReference>
<evidence type="ECO:0000256" key="4">
    <source>
        <dbReference type="ARBA" id="ARBA00022980"/>
    </source>
</evidence>
<dbReference type="GO" id="GO:0003735">
    <property type="term" value="F:structural constituent of ribosome"/>
    <property type="evidence" value="ECO:0007669"/>
    <property type="project" value="InterPro"/>
</dbReference>
<keyword evidence="4 8" id="KW-0689">Ribosomal protein</keyword>
<dbReference type="AlphaFoldDB" id="H8ZX13"/>
<feature type="non-terminal residue" evidence="8">
    <location>
        <position position="1"/>
    </location>
</feature>
<dbReference type="Gene3D" id="2.40.50.740">
    <property type="match status" value="1"/>
</dbReference>
<dbReference type="FunFam" id="2.40.50.740:FF:000001">
    <property type="entry name" value="40S ribosomal protein S4"/>
    <property type="match status" value="1"/>
</dbReference>
<organism evidence="8">
    <name type="scientific">Collodictyon triciliatum</name>
    <dbReference type="NCBI Taxonomy" id="190325"/>
    <lineage>
        <taxon>Eukaryota</taxon>
        <taxon>CRuMs</taxon>
        <taxon>Collodictyonidae</taxon>
        <taxon>Collodictyon</taxon>
    </lineage>
</organism>
<dbReference type="Pfam" id="PF00900">
    <property type="entry name" value="Ribosomal_S4e"/>
    <property type="match status" value="1"/>
</dbReference>
<keyword evidence="5" id="KW-0687">Ribonucleoprotein</keyword>
<protein>
    <submittedName>
        <fullName evidence="8">40S ribosomal protein S4</fullName>
    </submittedName>
</protein>
<evidence type="ECO:0000256" key="6">
    <source>
        <dbReference type="SAM" id="MobiDB-lite"/>
    </source>
</evidence>
<dbReference type="Pfam" id="PF00467">
    <property type="entry name" value="KOW"/>
    <property type="match status" value="1"/>
</dbReference>
<dbReference type="PANTHER" id="PTHR11581:SF0">
    <property type="entry name" value="SMALL RIBOSOMAL SUBUNIT PROTEIN ES4"/>
    <property type="match status" value="1"/>
</dbReference>
<feature type="domain" description="KOW" evidence="7">
    <location>
        <begin position="37"/>
        <end position="64"/>
    </location>
</feature>
<keyword evidence="3" id="KW-0694">RNA-binding</keyword>
<evidence type="ECO:0000256" key="5">
    <source>
        <dbReference type="ARBA" id="ARBA00023274"/>
    </source>
</evidence>
<dbReference type="InterPro" id="IPR014722">
    <property type="entry name" value="Rib_uL2_dom2"/>
</dbReference>
<dbReference type="PANTHER" id="PTHR11581">
    <property type="entry name" value="30S/40S RIBOSOMAL PROTEIN S4"/>
    <property type="match status" value="1"/>
</dbReference>
<dbReference type="GO" id="GO:0006412">
    <property type="term" value="P:translation"/>
    <property type="evidence" value="ECO:0007669"/>
    <property type="project" value="InterPro"/>
</dbReference>
<dbReference type="GO" id="GO:0022627">
    <property type="term" value="C:cytosolic small ribosomal subunit"/>
    <property type="evidence" value="ECO:0007669"/>
    <property type="project" value="TreeGrafter"/>
</dbReference>
<feature type="compositionally biased region" description="Low complexity" evidence="6">
    <location>
        <begin position="67"/>
        <end position="99"/>
    </location>
</feature>
<dbReference type="CDD" id="cd06087">
    <property type="entry name" value="KOW_RPS4"/>
    <property type="match status" value="1"/>
</dbReference>
<dbReference type="InterPro" id="IPR038237">
    <property type="entry name" value="Ribosomal_eS4_central_sf"/>
</dbReference>
<evidence type="ECO:0000256" key="3">
    <source>
        <dbReference type="ARBA" id="ARBA00022884"/>
    </source>
</evidence>
<reference evidence="8" key="1">
    <citation type="journal article" date="2012" name="Mol. Biol. Evol.">
        <title>Collodictyon--an ancient lineage in the tree of eukaryotes.</title>
        <authorList>
            <person name="Zhao S."/>
            <person name="Burki F."/>
            <person name="Brate J."/>
            <person name="Keeling P.J."/>
            <person name="Klaveness D."/>
            <person name="Shalchian-Tabrizi K."/>
        </authorList>
    </citation>
    <scope>NUCLEOTIDE SEQUENCE</scope>
</reference>
<accession>H8ZX13</accession>